<dbReference type="InterPro" id="IPR000412">
    <property type="entry name" value="ABC_2_transport"/>
</dbReference>
<accession>A0ABS4ISA3</accession>
<feature type="transmembrane region" description="Helical" evidence="5">
    <location>
        <begin position="159"/>
        <end position="182"/>
    </location>
</feature>
<dbReference type="PANTHER" id="PTHR43229">
    <property type="entry name" value="NODULATION PROTEIN J"/>
    <property type="match status" value="1"/>
</dbReference>
<evidence type="ECO:0000256" key="4">
    <source>
        <dbReference type="ARBA" id="ARBA00023136"/>
    </source>
</evidence>
<evidence type="ECO:0000256" key="5">
    <source>
        <dbReference type="RuleBase" id="RU361157"/>
    </source>
</evidence>
<keyword evidence="3 5" id="KW-1133">Transmembrane helix</keyword>
<feature type="transmembrane region" description="Helical" evidence="5">
    <location>
        <begin position="46"/>
        <end position="68"/>
    </location>
</feature>
<organism evidence="7 8">
    <name type="scientific">Paenibacillus eucommiae</name>
    <dbReference type="NCBI Taxonomy" id="1355755"/>
    <lineage>
        <taxon>Bacteria</taxon>
        <taxon>Bacillati</taxon>
        <taxon>Bacillota</taxon>
        <taxon>Bacilli</taxon>
        <taxon>Bacillales</taxon>
        <taxon>Paenibacillaceae</taxon>
        <taxon>Paenibacillus</taxon>
    </lineage>
</organism>
<keyword evidence="4 5" id="KW-0472">Membrane</keyword>
<dbReference type="InterPro" id="IPR047817">
    <property type="entry name" value="ABC2_TM_bact-type"/>
</dbReference>
<protein>
    <recommendedName>
        <fullName evidence="5">Transport permease protein</fullName>
    </recommendedName>
</protein>
<evidence type="ECO:0000256" key="3">
    <source>
        <dbReference type="ARBA" id="ARBA00022989"/>
    </source>
</evidence>
<dbReference type="InterPro" id="IPR013525">
    <property type="entry name" value="ABC2_TM"/>
</dbReference>
<dbReference type="Pfam" id="PF01061">
    <property type="entry name" value="ABC2_membrane"/>
    <property type="match status" value="1"/>
</dbReference>
<comment type="similarity">
    <text evidence="5">Belongs to the ABC-2 integral membrane protein family.</text>
</comment>
<feature type="transmembrane region" description="Helical" evidence="5">
    <location>
        <begin position="123"/>
        <end position="147"/>
    </location>
</feature>
<evidence type="ECO:0000259" key="6">
    <source>
        <dbReference type="PROSITE" id="PS51012"/>
    </source>
</evidence>
<dbReference type="Proteomes" id="UP001519287">
    <property type="component" value="Unassembled WGS sequence"/>
</dbReference>
<feature type="transmembrane region" description="Helical" evidence="5">
    <location>
        <begin position="80"/>
        <end position="102"/>
    </location>
</feature>
<dbReference type="EMBL" id="JAGGLB010000003">
    <property type="protein sequence ID" value="MBP1989896.1"/>
    <property type="molecule type" value="Genomic_DNA"/>
</dbReference>
<gene>
    <name evidence="7" type="ORF">J2Z66_001494</name>
</gene>
<feature type="domain" description="ABC transmembrane type-2" evidence="6">
    <location>
        <begin position="44"/>
        <end position="278"/>
    </location>
</feature>
<evidence type="ECO:0000313" key="8">
    <source>
        <dbReference type="Proteomes" id="UP001519287"/>
    </source>
</evidence>
<keyword evidence="8" id="KW-1185">Reference proteome</keyword>
<dbReference type="PANTHER" id="PTHR43229:SF2">
    <property type="entry name" value="NODULATION PROTEIN J"/>
    <property type="match status" value="1"/>
</dbReference>
<dbReference type="RefSeq" id="WP_209970672.1">
    <property type="nucleotide sequence ID" value="NZ_JAGGLB010000003.1"/>
</dbReference>
<name>A0ABS4ISA3_9BACL</name>
<dbReference type="InterPro" id="IPR051784">
    <property type="entry name" value="Nod_factor_ABC_transporter"/>
</dbReference>
<comment type="caution">
    <text evidence="7">The sequence shown here is derived from an EMBL/GenBank/DDBJ whole genome shotgun (WGS) entry which is preliminary data.</text>
</comment>
<evidence type="ECO:0000313" key="7">
    <source>
        <dbReference type="EMBL" id="MBP1989896.1"/>
    </source>
</evidence>
<feature type="transmembrane region" description="Helical" evidence="5">
    <location>
        <begin position="253"/>
        <end position="272"/>
    </location>
</feature>
<keyword evidence="5" id="KW-0813">Transport</keyword>
<comment type="subcellular location">
    <subcellularLocation>
        <location evidence="5">Cell membrane</location>
        <topology evidence="5">Multi-pass membrane protein</topology>
    </subcellularLocation>
    <subcellularLocation>
        <location evidence="1">Membrane</location>
        <topology evidence="1">Multi-pass membrane protein</topology>
    </subcellularLocation>
</comment>
<feature type="transmembrane region" description="Helical" evidence="5">
    <location>
        <begin position="189"/>
        <end position="208"/>
    </location>
</feature>
<evidence type="ECO:0000256" key="1">
    <source>
        <dbReference type="ARBA" id="ARBA00004141"/>
    </source>
</evidence>
<evidence type="ECO:0000256" key="2">
    <source>
        <dbReference type="ARBA" id="ARBA00022692"/>
    </source>
</evidence>
<dbReference type="PIRSF" id="PIRSF006648">
    <property type="entry name" value="DrrB"/>
    <property type="match status" value="1"/>
</dbReference>
<proteinExistence type="inferred from homology"/>
<dbReference type="PROSITE" id="PS51012">
    <property type="entry name" value="ABC_TM2"/>
    <property type="match status" value="1"/>
</dbReference>
<sequence length="280" mass="30555">MTTSLHSSESVTRTSSTAESFRFAISDVWTLTGREFKHWRGQPGTIILGWVFPVMIVLMFGSLFGGAINVTGGAGYFEFLIPGMFAMTMVFGLETTVMAITVDAAKGVTDRFRSMPMSSSAVVLGRCTADMVNSIVGLMILIGSGLLLGWHWHGGFDKALIAVGLLLLLRFSLLWVGIYIGLAAKGPESVVALQILVWPIGFLSSVYVDPSSMPTWLGAMAEWNPLSATATAARELFMNPGWQGDTWATQNSILLAIIWPILLVVVFLPLSVRRYRRLRS</sequence>
<keyword evidence="2 5" id="KW-0812">Transmembrane</keyword>
<reference evidence="7 8" key="1">
    <citation type="submission" date="2021-03" db="EMBL/GenBank/DDBJ databases">
        <title>Genomic Encyclopedia of Type Strains, Phase IV (KMG-IV): sequencing the most valuable type-strain genomes for metagenomic binning, comparative biology and taxonomic classification.</title>
        <authorList>
            <person name="Goeker M."/>
        </authorList>
    </citation>
    <scope>NUCLEOTIDE SEQUENCE [LARGE SCALE GENOMIC DNA]</scope>
    <source>
        <strain evidence="7 8">DSM 26048</strain>
    </source>
</reference>
<keyword evidence="5" id="KW-1003">Cell membrane</keyword>